<dbReference type="Gene3D" id="2.130.10.10">
    <property type="entry name" value="YVTN repeat-like/Quinoprotein amine dehydrogenase"/>
    <property type="match status" value="1"/>
</dbReference>
<organism evidence="7 8">
    <name type="scientific">Tigriopus californicus</name>
    <name type="common">Marine copepod</name>
    <dbReference type="NCBI Taxonomy" id="6832"/>
    <lineage>
        <taxon>Eukaryota</taxon>
        <taxon>Metazoa</taxon>
        <taxon>Ecdysozoa</taxon>
        <taxon>Arthropoda</taxon>
        <taxon>Crustacea</taxon>
        <taxon>Multicrustacea</taxon>
        <taxon>Hexanauplia</taxon>
        <taxon>Copepoda</taxon>
        <taxon>Harpacticoida</taxon>
        <taxon>Harpacticidae</taxon>
        <taxon>Tigriopus</taxon>
    </lineage>
</organism>
<dbReference type="PANTHER" id="PTHR16453:SF9">
    <property type="entry name" value="GATOR COMPLEX PROTEIN MIOS"/>
    <property type="match status" value="1"/>
</dbReference>
<dbReference type="InterPro" id="IPR037593">
    <property type="entry name" value="MIOS/Sea4"/>
</dbReference>
<evidence type="ECO:0000256" key="1">
    <source>
        <dbReference type="ARBA" id="ARBA00009713"/>
    </source>
</evidence>
<dbReference type="OMA" id="YWIASYL"/>
<proteinExistence type="inferred from homology"/>
<dbReference type="InterPro" id="IPR036322">
    <property type="entry name" value="WD40_repeat_dom_sf"/>
</dbReference>
<dbReference type="InterPro" id="IPR031488">
    <property type="entry name" value="Zn_ribbon_mio"/>
</dbReference>
<keyword evidence="3" id="KW-0677">Repeat</keyword>
<dbReference type="Pfam" id="PF21719">
    <property type="entry name" value="MIOS_a-sol"/>
    <property type="match status" value="1"/>
</dbReference>
<evidence type="ECO:0000259" key="6">
    <source>
        <dbReference type="Pfam" id="PF21719"/>
    </source>
</evidence>
<gene>
    <name evidence="7" type="ORF">TCAL_01366</name>
</gene>
<keyword evidence="8" id="KW-1185">Reference proteome</keyword>
<feature type="domain" description="GATOR2 complex protein MIO zinc-ribbon like" evidence="5">
    <location>
        <begin position="795"/>
        <end position="914"/>
    </location>
</feature>
<evidence type="ECO:0000259" key="5">
    <source>
        <dbReference type="Pfam" id="PF17034"/>
    </source>
</evidence>
<feature type="region of interest" description="Disordered" evidence="4">
    <location>
        <begin position="179"/>
        <end position="204"/>
    </location>
</feature>
<dbReference type="STRING" id="6832.A0A553NSL7"/>
<feature type="compositionally biased region" description="Low complexity" evidence="4">
    <location>
        <begin position="187"/>
        <end position="199"/>
    </location>
</feature>
<dbReference type="Proteomes" id="UP000318571">
    <property type="component" value="Chromosome 1"/>
</dbReference>
<protein>
    <submittedName>
        <fullName evidence="7">Uncharacterized protein</fullName>
    </submittedName>
</protein>
<name>A0A553NSL7_TIGCA</name>
<evidence type="ECO:0000256" key="2">
    <source>
        <dbReference type="ARBA" id="ARBA00022574"/>
    </source>
</evidence>
<dbReference type="SUPFAM" id="SSF50978">
    <property type="entry name" value="WD40 repeat-like"/>
    <property type="match status" value="1"/>
</dbReference>
<dbReference type="EMBL" id="VCGU01000010">
    <property type="protein sequence ID" value="TRY68432.1"/>
    <property type="molecule type" value="Genomic_DNA"/>
</dbReference>
<dbReference type="InterPro" id="IPR015943">
    <property type="entry name" value="WD40/YVTN_repeat-like_dom_sf"/>
</dbReference>
<comment type="similarity">
    <text evidence="1">Belongs to the WD repeat mio family.</text>
</comment>
<dbReference type="Pfam" id="PF21720">
    <property type="entry name" value="MIOS_WD40"/>
    <property type="match status" value="2"/>
</dbReference>
<dbReference type="CDD" id="cd16691">
    <property type="entry name" value="mRING-H2-C3H3C2_Mio"/>
    <property type="match status" value="1"/>
</dbReference>
<keyword evidence="2" id="KW-0853">WD repeat</keyword>
<dbReference type="InterPro" id="IPR049092">
    <property type="entry name" value="MIOS_a-sol"/>
</dbReference>
<accession>A0A553NSL7</accession>
<evidence type="ECO:0000313" key="8">
    <source>
        <dbReference type="Proteomes" id="UP000318571"/>
    </source>
</evidence>
<comment type="caution">
    <text evidence="7">The sequence shown here is derived from an EMBL/GenBank/DDBJ whole genome shotgun (WGS) entry which is preliminary data.</text>
</comment>
<evidence type="ECO:0000256" key="3">
    <source>
        <dbReference type="ARBA" id="ARBA00022737"/>
    </source>
</evidence>
<dbReference type="OrthoDB" id="341486at2759"/>
<dbReference type="GO" id="GO:1904263">
    <property type="term" value="P:positive regulation of TORC1 signaling"/>
    <property type="evidence" value="ECO:0007669"/>
    <property type="project" value="TreeGrafter"/>
</dbReference>
<sequence length="951" mass="105516">MATPGPLAGGSAAPATGPAIASVHWVPGLPDHVVLCSADLQLFRWRSDPGPLDAPPVHYGSRHHRIAEREVLLIEKQIPEPPNYIKCVSIHPRAGDAPSGDIRLAVGQANGRISLLSFLETSVVENGEAEMRHHVVKEFGSKLVRACNAVHWHPTDERKFAAGYEKQRHGHAILIFDTDREPTPPGSASLNTSQSSSTLPGLASSFSDRFRKTSAVDDLPEDYVRPVVELGPSEHCHSFTWAPNLNNGSLIAGMNNKQIRVFDLRTNTSPLITYTRAVYGVCVDPFLASRVASVHENSVMIWDTRNFEKPIVTLNQSSRVLHMEWSPTRAGLLCSAEEANPYLTLHDIQSWAFMIEDGEPAVTERQIQGWSEADSPDERYTSFAWHPTDESQILAVVGGEKLSKIHVTERISPSWSANHCLIWPFGGKLRSFSQKSSLFANLQDISVDMQMRALKNYGKCPSLADNQEFVADSPSLIAAWQWLHHCGRLMEDLSFKNKLSKDTTFPGVRTVLGMERSPSAMLRADINYLSWSGCASSNNLKQRKVYKSEPREHAQRICGWSMDPNDLGSFVKLCEEKKQFSRAVAVAVFCLELGMASRILEKCISDEGGSILSIVKISLAGFNEDKNGSWRETVRSSFEQLEDCYLRAMFAFLSTDNDNYSAIINDQALEIGDRIAFSCLYLSDEKLISTLSGLWMATLDGSDLKGLLLCGMTRDTLDLLQRYLDSTGDIQSVSWLSVRGLPPYVGLEDQVQNWFQCYRDLLNAWEMWSCRANFDIAIQKAHMQAKPPQQVFVSCNFCGKSVAQHLKGMPTKDEAKFASLNRQATSKRHIRAQACPACRKPLQKCAVCLLTMGTHSGKLVTGQPLREDAPIMSEFGEFFSWCQNCRHGGHVSHLAEWFEKYVECPVTGCVCKCSALDPASFQIPMENGLNGMASRLALTAASPLPPSSPKQ</sequence>
<evidence type="ECO:0000313" key="7">
    <source>
        <dbReference type="EMBL" id="TRY68432.1"/>
    </source>
</evidence>
<dbReference type="AlphaFoldDB" id="A0A553NSL7"/>
<dbReference type="GO" id="GO:0005737">
    <property type="term" value="C:cytoplasm"/>
    <property type="evidence" value="ECO:0007669"/>
    <property type="project" value="TreeGrafter"/>
</dbReference>
<reference evidence="7 8" key="1">
    <citation type="journal article" date="2018" name="Nat. Ecol. Evol.">
        <title>Genomic signatures of mitonuclear coevolution across populations of Tigriopus californicus.</title>
        <authorList>
            <person name="Barreto F.S."/>
            <person name="Watson E.T."/>
            <person name="Lima T.G."/>
            <person name="Willett C.S."/>
            <person name="Edmands S."/>
            <person name="Li W."/>
            <person name="Burton R.S."/>
        </authorList>
    </citation>
    <scope>NUCLEOTIDE SEQUENCE [LARGE SCALE GENOMIC DNA]</scope>
    <source>
        <strain evidence="7 8">San Diego</strain>
    </source>
</reference>
<dbReference type="PANTHER" id="PTHR16453">
    <property type="entry name" value="WD40 DOMAIN-CONTAINING PROTEIN MIO FAMILY MEMBER"/>
    <property type="match status" value="1"/>
</dbReference>
<evidence type="ECO:0000256" key="4">
    <source>
        <dbReference type="SAM" id="MobiDB-lite"/>
    </source>
</evidence>
<dbReference type="Pfam" id="PF17034">
    <property type="entry name" value="zinc_ribbon_16"/>
    <property type="match status" value="1"/>
</dbReference>
<feature type="domain" description="MIOS-like alpha-solenoid" evidence="6">
    <location>
        <begin position="449"/>
        <end position="681"/>
    </location>
</feature>
<dbReference type="GO" id="GO:0034198">
    <property type="term" value="P:cellular response to amino acid starvation"/>
    <property type="evidence" value="ECO:0007669"/>
    <property type="project" value="TreeGrafter"/>
</dbReference>